<name>A0ABY5Y6U5_9FLAO</name>
<dbReference type="Gene3D" id="3.90.245.10">
    <property type="entry name" value="Ribonucleoside hydrolase-like"/>
    <property type="match status" value="1"/>
</dbReference>
<feature type="signal peptide" evidence="1">
    <location>
        <begin position="1"/>
        <end position="26"/>
    </location>
</feature>
<keyword evidence="3" id="KW-1185">Reference proteome</keyword>
<reference evidence="2" key="1">
    <citation type="submission" date="2022-09" db="EMBL/GenBank/DDBJ databases">
        <title>Maribacter litopenaei sp. nov., isolated from the intestinal tract of the Pacific White Shrimp, Litopenaeus vannamei.</title>
        <authorList>
            <person name="Kim S.Y."/>
            <person name="Hwang C.Y."/>
        </authorList>
    </citation>
    <scope>NUCLEOTIDE SEQUENCE</scope>
    <source>
        <strain evidence="2">HL-LV01</strain>
    </source>
</reference>
<dbReference type="SUPFAM" id="SSF53590">
    <property type="entry name" value="Nucleoside hydrolase"/>
    <property type="match status" value="1"/>
</dbReference>
<evidence type="ECO:0000313" key="3">
    <source>
        <dbReference type="Proteomes" id="UP001059209"/>
    </source>
</evidence>
<proteinExistence type="predicted"/>
<evidence type="ECO:0000313" key="2">
    <source>
        <dbReference type="EMBL" id="UWX54588.1"/>
    </source>
</evidence>
<sequence length="80" mass="9037">MKNIVPFATSIFTLFLIVTVGTQCFAQENWAAKVDKSKQERIIITTDLEIDDMNGLILSLMYADQYDLAGIVWILGHVPF</sequence>
<dbReference type="Proteomes" id="UP001059209">
    <property type="component" value="Chromosome"/>
</dbReference>
<gene>
    <name evidence="2" type="ORF">NYZ99_17180</name>
</gene>
<dbReference type="EMBL" id="CP104205">
    <property type="protein sequence ID" value="UWX54588.1"/>
    <property type="molecule type" value="Genomic_DNA"/>
</dbReference>
<accession>A0ABY5Y6U5</accession>
<keyword evidence="1" id="KW-0732">Signal</keyword>
<dbReference type="RefSeq" id="WP_260572446.1">
    <property type="nucleotide sequence ID" value="NZ_CP104205.1"/>
</dbReference>
<organism evidence="2 3">
    <name type="scientific">Maribacter litopenaei</name>
    <dbReference type="NCBI Taxonomy" id="2976127"/>
    <lineage>
        <taxon>Bacteria</taxon>
        <taxon>Pseudomonadati</taxon>
        <taxon>Bacteroidota</taxon>
        <taxon>Flavobacteriia</taxon>
        <taxon>Flavobacteriales</taxon>
        <taxon>Flavobacteriaceae</taxon>
        <taxon>Maribacter</taxon>
    </lineage>
</organism>
<protein>
    <submittedName>
        <fullName evidence="2">DUF1593 domain-containing protein</fullName>
    </submittedName>
</protein>
<evidence type="ECO:0000256" key="1">
    <source>
        <dbReference type="SAM" id="SignalP"/>
    </source>
</evidence>
<feature type="chain" id="PRO_5045071545" evidence="1">
    <location>
        <begin position="27"/>
        <end position="80"/>
    </location>
</feature>
<dbReference type="InterPro" id="IPR036452">
    <property type="entry name" value="Ribo_hydro-like"/>
</dbReference>